<accession>A0A386KQV7</accession>
<proteinExistence type="predicted"/>
<keyword evidence="1" id="KW-1133">Transmembrane helix</keyword>
<name>A0A386KQV7_9CAUD</name>
<evidence type="ECO:0000313" key="3">
    <source>
        <dbReference type="Proteomes" id="UP000281993"/>
    </source>
</evidence>
<sequence length="37" mass="4182">MPEPKSRARFDPASFWLGGLVFGVAIMVGNWIWQAFV</sequence>
<dbReference type="Proteomes" id="UP000281993">
    <property type="component" value="Segment"/>
</dbReference>
<evidence type="ECO:0000313" key="2">
    <source>
        <dbReference type="EMBL" id="AYD87349.1"/>
    </source>
</evidence>
<dbReference type="EMBL" id="MH825712">
    <property type="protein sequence ID" value="AYD87349.1"/>
    <property type="molecule type" value="Genomic_DNA"/>
</dbReference>
<keyword evidence="3" id="KW-1185">Reference proteome</keyword>
<gene>
    <name evidence="2" type="primary">50</name>
    <name evidence="2" type="ORF">SEA_VALENTINIPUFF_50</name>
</gene>
<reference evidence="2 3" key="1">
    <citation type="submission" date="2018-08" db="EMBL/GenBank/DDBJ databases">
        <authorList>
            <person name="Preder H."/>
            <person name="Servin-Meza L.A."/>
            <person name="Bonilla J.A."/>
            <person name="Klyczek K."/>
            <person name="Garlena R.A."/>
            <person name="Russell D.A."/>
            <person name="Pope W.H."/>
            <person name="Jacobs-Sera D."/>
            <person name="Hatfull G.F."/>
        </authorList>
    </citation>
    <scope>NUCLEOTIDE SEQUENCE [LARGE SCALE GENOMIC DNA]</scope>
</reference>
<keyword evidence="1" id="KW-0472">Membrane</keyword>
<keyword evidence="1" id="KW-0812">Transmembrane</keyword>
<feature type="transmembrane region" description="Helical" evidence="1">
    <location>
        <begin position="12"/>
        <end position="33"/>
    </location>
</feature>
<evidence type="ECO:0000256" key="1">
    <source>
        <dbReference type="SAM" id="Phobius"/>
    </source>
</evidence>
<protein>
    <submittedName>
        <fullName evidence="2">Uncharacterized protein</fullName>
    </submittedName>
</protein>
<organism evidence="2 3">
    <name type="scientific">Microbacterium phage ValentiniPuff</name>
    <dbReference type="NCBI Taxonomy" id="2315705"/>
    <lineage>
        <taxon>Viruses</taxon>
        <taxon>Duplodnaviria</taxon>
        <taxon>Heunggongvirae</taxon>
        <taxon>Uroviricota</taxon>
        <taxon>Caudoviricetes</taxon>
        <taxon>Valentinivirus</taxon>
        <taxon>Valentinivirus valentinipuff</taxon>
    </lineage>
</organism>